<protein>
    <submittedName>
        <fullName evidence="1">Uncharacterized protein</fullName>
    </submittedName>
</protein>
<sequence length="152" mass="16955">MSDERLLIPQDPEYFQAVGLAAIAFARLEWGAAWCCERLKPNYIGTIETKKKTAGTIAKDLKILFSRVADQTLRTKIAPFAEQFELLVIERNGLLHGKPATSKNNEQRLFRGGDEWTIAVINEFADQCVIAGIPLNALLYNEMSSGNVIDLN</sequence>
<dbReference type="RefSeq" id="WP_184224079.1">
    <property type="nucleotide sequence ID" value="NZ_JACIIU010000017.1"/>
</dbReference>
<dbReference type="Proteomes" id="UP000555393">
    <property type="component" value="Unassembled WGS sequence"/>
</dbReference>
<name>A0A841LZ38_9HYPH</name>
<organism evidence="1 2">
    <name type="scientific">Paenochrobactrum gallinarii</name>
    <dbReference type="NCBI Taxonomy" id="643673"/>
    <lineage>
        <taxon>Bacteria</taxon>
        <taxon>Pseudomonadati</taxon>
        <taxon>Pseudomonadota</taxon>
        <taxon>Alphaproteobacteria</taxon>
        <taxon>Hyphomicrobiales</taxon>
        <taxon>Brucellaceae</taxon>
        <taxon>Paenochrobactrum</taxon>
    </lineage>
</organism>
<reference evidence="1 2" key="1">
    <citation type="submission" date="2020-08" db="EMBL/GenBank/DDBJ databases">
        <title>Genomic Encyclopedia of Type Strains, Phase IV (KMG-IV): sequencing the most valuable type-strain genomes for metagenomic binning, comparative biology and taxonomic classification.</title>
        <authorList>
            <person name="Goeker M."/>
        </authorList>
    </citation>
    <scope>NUCLEOTIDE SEQUENCE [LARGE SCALE GENOMIC DNA]</scope>
    <source>
        <strain evidence="1 2">DSM 22336</strain>
    </source>
</reference>
<evidence type="ECO:0000313" key="2">
    <source>
        <dbReference type="Proteomes" id="UP000555393"/>
    </source>
</evidence>
<dbReference type="EMBL" id="JACIIU010000017">
    <property type="protein sequence ID" value="MBB6262100.1"/>
    <property type="molecule type" value="Genomic_DNA"/>
</dbReference>
<dbReference type="AlphaFoldDB" id="A0A841LZ38"/>
<accession>A0A841LZ38</accession>
<keyword evidence="2" id="KW-1185">Reference proteome</keyword>
<proteinExistence type="predicted"/>
<comment type="caution">
    <text evidence="1">The sequence shown here is derived from an EMBL/GenBank/DDBJ whole genome shotgun (WGS) entry which is preliminary data.</text>
</comment>
<gene>
    <name evidence="1" type="ORF">FHS77_002668</name>
</gene>
<evidence type="ECO:0000313" key="1">
    <source>
        <dbReference type="EMBL" id="MBB6262100.1"/>
    </source>
</evidence>